<dbReference type="PROSITE" id="PS00118">
    <property type="entry name" value="PA2_HIS"/>
    <property type="match status" value="1"/>
</dbReference>
<dbReference type="GO" id="GO:0050482">
    <property type="term" value="P:arachidonate secretion"/>
    <property type="evidence" value="ECO:0007669"/>
    <property type="project" value="InterPro"/>
</dbReference>
<dbReference type="PANTHER" id="PTHR12253">
    <property type="entry name" value="RH14732P"/>
    <property type="match status" value="1"/>
</dbReference>
<protein>
    <recommendedName>
        <fullName evidence="5">Phospholipase A2-like central domain-containing protein</fullName>
    </recommendedName>
</protein>
<dbReference type="SUPFAM" id="SSF48619">
    <property type="entry name" value="Phospholipase A2, PLA2"/>
    <property type="match status" value="1"/>
</dbReference>
<dbReference type="InterPro" id="IPR016090">
    <property type="entry name" value="PLA2-like_dom"/>
</dbReference>
<dbReference type="OrthoDB" id="10059604at2759"/>
<dbReference type="Proteomes" id="UP000829720">
    <property type="component" value="Unassembled WGS sequence"/>
</dbReference>
<dbReference type="InterPro" id="IPR036444">
    <property type="entry name" value="PLipase_A2_dom_sf"/>
</dbReference>
<reference evidence="6" key="1">
    <citation type="submission" date="2021-01" db="EMBL/GenBank/DDBJ databases">
        <authorList>
            <person name="Zahm M."/>
            <person name="Roques C."/>
            <person name="Cabau C."/>
            <person name="Klopp C."/>
            <person name="Donnadieu C."/>
            <person name="Jouanno E."/>
            <person name="Lampietro C."/>
            <person name="Louis A."/>
            <person name="Herpin A."/>
            <person name="Echchiki A."/>
            <person name="Berthelot C."/>
            <person name="Parey E."/>
            <person name="Roest-Crollius H."/>
            <person name="Braasch I."/>
            <person name="Postlethwait J."/>
            <person name="Bobe J."/>
            <person name="Montfort J."/>
            <person name="Bouchez O."/>
            <person name="Begum T."/>
            <person name="Mejri S."/>
            <person name="Adams A."/>
            <person name="Chen W.-J."/>
            <person name="Guiguen Y."/>
        </authorList>
    </citation>
    <scope>NUCLEOTIDE SEQUENCE</scope>
    <source>
        <tissue evidence="6">Blood</tissue>
    </source>
</reference>
<evidence type="ECO:0000313" key="6">
    <source>
        <dbReference type="EMBL" id="KAI1901161.1"/>
    </source>
</evidence>
<dbReference type="AlphaFoldDB" id="A0A8T3DW39"/>
<evidence type="ECO:0000256" key="1">
    <source>
        <dbReference type="ARBA" id="ARBA00004613"/>
    </source>
</evidence>
<comment type="subcellular location">
    <subcellularLocation>
        <location evidence="1">Secreted</location>
    </subcellularLocation>
</comment>
<dbReference type="Gene3D" id="1.20.90.10">
    <property type="entry name" value="Phospholipase A2 domain"/>
    <property type="match status" value="1"/>
</dbReference>
<dbReference type="GO" id="GO:0006644">
    <property type="term" value="P:phospholipid metabolic process"/>
    <property type="evidence" value="ECO:0007669"/>
    <property type="project" value="InterPro"/>
</dbReference>
<feature type="signal peptide" evidence="4">
    <location>
        <begin position="1"/>
        <end position="21"/>
    </location>
</feature>
<keyword evidence="2" id="KW-0964">Secreted</keyword>
<keyword evidence="7" id="KW-1185">Reference proteome</keyword>
<organism evidence="6 7">
    <name type="scientific">Albula goreensis</name>
    <dbReference type="NCBI Taxonomy" id="1534307"/>
    <lineage>
        <taxon>Eukaryota</taxon>
        <taxon>Metazoa</taxon>
        <taxon>Chordata</taxon>
        <taxon>Craniata</taxon>
        <taxon>Vertebrata</taxon>
        <taxon>Euteleostomi</taxon>
        <taxon>Actinopterygii</taxon>
        <taxon>Neopterygii</taxon>
        <taxon>Teleostei</taxon>
        <taxon>Albuliformes</taxon>
        <taxon>Albulidae</taxon>
        <taxon>Albula</taxon>
    </lineage>
</organism>
<dbReference type="EMBL" id="JAERUA010000004">
    <property type="protein sequence ID" value="KAI1901161.1"/>
    <property type="molecule type" value="Genomic_DNA"/>
</dbReference>
<evidence type="ECO:0000256" key="4">
    <source>
        <dbReference type="SAM" id="SignalP"/>
    </source>
</evidence>
<evidence type="ECO:0000256" key="2">
    <source>
        <dbReference type="ARBA" id="ARBA00022525"/>
    </source>
</evidence>
<gene>
    <name evidence="6" type="ORF">AGOR_G00057340</name>
</gene>
<sequence>MRNRSELHFIVFLVLYKFSTAYDVTVLSKADQRNANFCYWINSTENGLIHYSFLHQSAGIRPNALHLFFSTWTEDQRLVDCVISKEQVVTESYLSLCREQCLGNFLASSEARLNLTLLLAPGSPCVDVNHSEPAGRSKRDVFTADPRPPSPASSANVTSGPEVRRRKRSWVFPGTLWCGMGTKAIDYEEIGMFGKTDSCCREHDHCKNIITAFRVNYGVFNHNFFTVSHCDCDQR</sequence>
<evidence type="ECO:0000256" key="3">
    <source>
        <dbReference type="SAM" id="MobiDB-lite"/>
    </source>
</evidence>
<evidence type="ECO:0000259" key="5">
    <source>
        <dbReference type="Pfam" id="PF05826"/>
    </source>
</evidence>
<feature type="region of interest" description="Disordered" evidence="3">
    <location>
        <begin position="131"/>
        <end position="161"/>
    </location>
</feature>
<keyword evidence="4" id="KW-0732">Signal</keyword>
<proteinExistence type="predicted"/>
<dbReference type="InterPro" id="IPR033113">
    <property type="entry name" value="PLA2_histidine"/>
</dbReference>
<dbReference type="GO" id="GO:0005576">
    <property type="term" value="C:extracellular region"/>
    <property type="evidence" value="ECO:0007669"/>
    <property type="project" value="UniProtKB-SubCell"/>
</dbReference>
<name>A0A8T3DW39_9TELE</name>
<feature type="domain" description="Phospholipase A2-like central" evidence="5">
    <location>
        <begin position="172"/>
        <end position="235"/>
    </location>
</feature>
<evidence type="ECO:0000313" key="7">
    <source>
        <dbReference type="Proteomes" id="UP000829720"/>
    </source>
</evidence>
<dbReference type="GO" id="GO:0004623">
    <property type="term" value="F:phospholipase A2 activity"/>
    <property type="evidence" value="ECO:0007669"/>
    <property type="project" value="InterPro"/>
</dbReference>
<comment type="caution">
    <text evidence="6">The sequence shown here is derived from an EMBL/GenBank/DDBJ whole genome shotgun (WGS) entry which is preliminary data.</text>
</comment>
<dbReference type="Pfam" id="PF05826">
    <property type="entry name" value="Phospholip_A2_2"/>
    <property type="match status" value="1"/>
</dbReference>
<feature type="compositionally biased region" description="Basic and acidic residues" evidence="3">
    <location>
        <begin position="131"/>
        <end position="142"/>
    </location>
</feature>
<accession>A0A8T3DW39</accession>
<feature type="chain" id="PRO_5035834816" description="Phospholipase A2-like central domain-containing protein" evidence="4">
    <location>
        <begin position="22"/>
        <end position="235"/>
    </location>
</feature>